<dbReference type="Pfam" id="PF21473">
    <property type="entry name" value="OB_Ssb-like"/>
    <property type="match status" value="1"/>
</dbReference>
<sequence>MATAAAGKRKPVFVKVDQLMPGTAGHTLVAKVLSANTVVQKGRAGAGTGNGPTARPMRIAMCLIGDPAASCSPPATSRLTC</sequence>
<dbReference type="EMBL" id="JAAALK010000288">
    <property type="protein sequence ID" value="KAG8055399.1"/>
    <property type="molecule type" value="Genomic_DNA"/>
</dbReference>
<name>A0A8J5VTY3_ZIZPA</name>
<organism evidence="2 3">
    <name type="scientific">Zizania palustris</name>
    <name type="common">Northern wild rice</name>
    <dbReference type="NCBI Taxonomy" id="103762"/>
    <lineage>
        <taxon>Eukaryota</taxon>
        <taxon>Viridiplantae</taxon>
        <taxon>Streptophyta</taxon>
        <taxon>Embryophyta</taxon>
        <taxon>Tracheophyta</taxon>
        <taxon>Spermatophyta</taxon>
        <taxon>Magnoliopsida</taxon>
        <taxon>Liliopsida</taxon>
        <taxon>Poales</taxon>
        <taxon>Poaceae</taxon>
        <taxon>BOP clade</taxon>
        <taxon>Oryzoideae</taxon>
        <taxon>Oryzeae</taxon>
        <taxon>Zizaniinae</taxon>
        <taxon>Zizania</taxon>
    </lineage>
</organism>
<evidence type="ECO:0000259" key="1">
    <source>
        <dbReference type="Pfam" id="PF21473"/>
    </source>
</evidence>
<gene>
    <name evidence="2" type="ORF">GUJ93_ZPchr0001g32234</name>
</gene>
<feature type="domain" description="Single-stranded DNA binding protein Ssb-like OB fold" evidence="1">
    <location>
        <begin position="19"/>
        <end position="75"/>
    </location>
</feature>
<proteinExistence type="predicted"/>
<dbReference type="PANTHER" id="PTHR31472">
    <property type="entry name" value="OS05G0244600 PROTEIN"/>
    <property type="match status" value="1"/>
</dbReference>
<dbReference type="InterPro" id="IPR048970">
    <property type="entry name" value="OB_Ssb-like"/>
</dbReference>
<comment type="caution">
    <text evidence="2">The sequence shown here is derived from an EMBL/GenBank/DDBJ whole genome shotgun (WGS) entry which is preliminary data.</text>
</comment>
<evidence type="ECO:0000313" key="2">
    <source>
        <dbReference type="EMBL" id="KAG8055399.1"/>
    </source>
</evidence>
<dbReference type="OrthoDB" id="1713669at2759"/>
<protein>
    <recommendedName>
        <fullName evidence="1">Single-stranded DNA binding protein Ssb-like OB fold domain-containing protein</fullName>
    </recommendedName>
</protein>
<dbReference type="PANTHER" id="PTHR31472:SF8">
    <property type="entry name" value="EXPRESSED PROTEIN"/>
    <property type="match status" value="1"/>
</dbReference>
<evidence type="ECO:0000313" key="3">
    <source>
        <dbReference type="Proteomes" id="UP000729402"/>
    </source>
</evidence>
<reference evidence="2" key="1">
    <citation type="journal article" date="2021" name="bioRxiv">
        <title>Whole Genome Assembly and Annotation of Northern Wild Rice, Zizania palustris L., Supports a Whole Genome Duplication in the Zizania Genus.</title>
        <authorList>
            <person name="Haas M."/>
            <person name="Kono T."/>
            <person name="Macchietto M."/>
            <person name="Millas R."/>
            <person name="McGilp L."/>
            <person name="Shao M."/>
            <person name="Duquette J."/>
            <person name="Hirsch C.N."/>
            <person name="Kimball J."/>
        </authorList>
    </citation>
    <scope>NUCLEOTIDE SEQUENCE</scope>
    <source>
        <tissue evidence="2">Fresh leaf tissue</tissue>
    </source>
</reference>
<keyword evidence="3" id="KW-1185">Reference proteome</keyword>
<reference evidence="2" key="2">
    <citation type="submission" date="2021-02" db="EMBL/GenBank/DDBJ databases">
        <authorList>
            <person name="Kimball J.A."/>
            <person name="Haas M.W."/>
            <person name="Macchietto M."/>
            <person name="Kono T."/>
            <person name="Duquette J."/>
            <person name="Shao M."/>
        </authorList>
    </citation>
    <scope>NUCLEOTIDE SEQUENCE</scope>
    <source>
        <tissue evidence="2">Fresh leaf tissue</tissue>
    </source>
</reference>
<dbReference type="AlphaFoldDB" id="A0A8J5VTY3"/>
<dbReference type="Proteomes" id="UP000729402">
    <property type="component" value="Unassembled WGS sequence"/>
</dbReference>
<accession>A0A8J5VTY3</accession>